<protein>
    <submittedName>
        <fullName evidence="4">Uncharacterized protein</fullName>
    </submittedName>
</protein>
<reference evidence="4" key="1">
    <citation type="submission" date="2021-01" db="EMBL/GenBank/DDBJ databases">
        <authorList>
            <person name="Corre E."/>
            <person name="Pelletier E."/>
            <person name="Niang G."/>
            <person name="Scheremetjew M."/>
            <person name="Finn R."/>
            <person name="Kale V."/>
            <person name="Holt S."/>
            <person name="Cochrane G."/>
            <person name="Meng A."/>
            <person name="Brown T."/>
            <person name="Cohen L."/>
        </authorList>
    </citation>
    <scope>NUCLEOTIDE SEQUENCE</scope>
    <source>
        <strain evidence="4">CCMP125</strain>
    </source>
</reference>
<accession>A0A7S2Y843</accession>
<feature type="signal peptide" evidence="3">
    <location>
        <begin position="1"/>
        <end position="20"/>
    </location>
</feature>
<dbReference type="AlphaFoldDB" id="A0A7S2Y843"/>
<feature type="chain" id="PRO_5030515551" evidence="3">
    <location>
        <begin position="21"/>
        <end position="207"/>
    </location>
</feature>
<dbReference type="EMBL" id="HBHT01012999">
    <property type="protein sequence ID" value="CAD9958363.1"/>
    <property type="molecule type" value="Transcribed_RNA"/>
</dbReference>
<keyword evidence="3" id="KW-0732">Signal</keyword>
<organism evidence="4">
    <name type="scientific">Entomoneis paludosa</name>
    <dbReference type="NCBI Taxonomy" id="265537"/>
    <lineage>
        <taxon>Eukaryota</taxon>
        <taxon>Sar</taxon>
        <taxon>Stramenopiles</taxon>
        <taxon>Ochrophyta</taxon>
        <taxon>Bacillariophyta</taxon>
        <taxon>Bacillariophyceae</taxon>
        <taxon>Bacillariophycidae</taxon>
        <taxon>Entomoneidaceae</taxon>
        <taxon>Entomoneis</taxon>
    </lineage>
</organism>
<gene>
    <name evidence="4" type="ORF">APAL1065_LOCUS8701</name>
</gene>
<name>A0A7S2Y843_9STRA</name>
<feature type="region of interest" description="Disordered" evidence="2">
    <location>
        <begin position="18"/>
        <end position="42"/>
    </location>
</feature>
<evidence type="ECO:0000256" key="2">
    <source>
        <dbReference type="SAM" id="MobiDB-lite"/>
    </source>
</evidence>
<feature type="coiled-coil region" evidence="1">
    <location>
        <begin position="145"/>
        <end position="190"/>
    </location>
</feature>
<evidence type="ECO:0000256" key="1">
    <source>
        <dbReference type="SAM" id="Coils"/>
    </source>
</evidence>
<feature type="compositionally biased region" description="Polar residues" evidence="2">
    <location>
        <begin position="18"/>
        <end position="30"/>
    </location>
</feature>
<keyword evidence="1" id="KW-0175">Coiled coil</keyword>
<evidence type="ECO:0000256" key="3">
    <source>
        <dbReference type="SAM" id="SignalP"/>
    </source>
</evidence>
<proteinExistence type="predicted"/>
<sequence>MKISSVACLALVVAPSATTAWSVGPSSSRQTPKRSPPSPSVPMAAAATASAFWIATQAAFGWNGPVVDGPVSSPEPTSSSIVLAGGAYVPEDSYSSLDLSMPKYNTAATNELILTPTAQTKKAVSAPSAKDKAASAKRMAQDPEKEAARLALAQQKAAAQAAQARAQAQAAREKQEAIQAKMEAKKAERTAMQQVRLKAKGIVVAEE</sequence>
<evidence type="ECO:0000313" key="4">
    <source>
        <dbReference type="EMBL" id="CAD9958363.1"/>
    </source>
</evidence>